<dbReference type="EMBL" id="JAUHPW010000004">
    <property type="protein sequence ID" value="MDN4475495.1"/>
    <property type="molecule type" value="Genomic_DNA"/>
</dbReference>
<protein>
    <submittedName>
        <fullName evidence="2">DUF4031 domain-containing protein</fullName>
    </submittedName>
</protein>
<organism evidence="2 3">
    <name type="scientific">Demequina litoralis</name>
    <dbReference type="NCBI Taxonomy" id="3051660"/>
    <lineage>
        <taxon>Bacteria</taxon>
        <taxon>Bacillati</taxon>
        <taxon>Actinomycetota</taxon>
        <taxon>Actinomycetes</taxon>
        <taxon>Micrococcales</taxon>
        <taxon>Demequinaceae</taxon>
        <taxon>Demequina</taxon>
    </lineage>
</organism>
<accession>A0ABT8G8M6</accession>
<reference evidence="2" key="1">
    <citation type="submission" date="2023-06" db="EMBL/GenBank/DDBJ databases">
        <title>Sysu t00192.</title>
        <authorList>
            <person name="Gao L."/>
            <person name="Fang B.-Z."/>
            <person name="Li W.-J."/>
        </authorList>
    </citation>
    <scope>NUCLEOTIDE SEQUENCE</scope>
    <source>
        <strain evidence="2">SYSU T00192</strain>
    </source>
</reference>
<dbReference type="RefSeq" id="WP_301132580.1">
    <property type="nucleotide sequence ID" value="NZ_JAUHPW010000004.1"/>
</dbReference>
<comment type="caution">
    <text evidence="2">The sequence shown here is derived from an EMBL/GenBank/DDBJ whole genome shotgun (WGS) entry which is preliminary data.</text>
</comment>
<dbReference type="Proteomes" id="UP001172728">
    <property type="component" value="Unassembled WGS sequence"/>
</dbReference>
<dbReference type="Pfam" id="PF13223">
    <property type="entry name" value="DUF4031"/>
    <property type="match status" value="1"/>
</dbReference>
<gene>
    <name evidence="2" type="ORF">QQX09_06470</name>
</gene>
<name>A0ABT8G8M6_9MICO</name>
<dbReference type="InterPro" id="IPR025109">
    <property type="entry name" value="DUF4031"/>
</dbReference>
<evidence type="ECO:0000259" key="1">
    <source>
        <dbReference type="Pfam" id="PF13223"/>
    </source>
</evidence>
<feature type="domain" description="DUF4031" evidence="1">
    <location>
        <begin position="2"/>
        <end position="76"/>
    </location>
</feature>
<keyword evidence="3" id="KW-1185">Reference proteome</keyword>
<evidence type="ECO:0000313" key="3">
    <source>
        <dbReference type="Proteomes" id="UP001172728"/>
    </source>
</evidence>
<sequence>MILIDPPLWPNHGRIWGHLVSDESLAELHTFADRAGIPPRAFDRDHYDYPEERREALVALGAVEVSTRELIRRLRASGLRVTAAQRRADSQ</sequence>
<evidence type="ECO:0000313" key="2">
    <source>
        <dbReference type="EMBL" id="MDN4475495.1"/>
    </source>
</evidence>
<proteinExistence type="predicted"/>